<evidence type="ECO:0000256" key="4">
    <source>
        <dbReference type="ARBA" id="ARBA00022692"/>
    </source>
</evidence>
<dbReference type="CTD" id="90161"/>
<dbReference type="FunCoup" id="A0A6J2UP69">
    <property type="interactions" value="522"/>
</dbReference>
<comment type="subcellular location">
    <subcellularLocation>
        <location evidence="1 10">Membrane</location>
        <topology evidence="1 10">Single-pass type II membrane protein</topology>
    </subcellularLocation>
</comment>
<comment type="similarity">
    <text evidence="2 10">Belongs to the sulfotransferase 6 family.</text>
</comment>
<dbReference type="PANTHER" id="PTHR12812">
    <property type="entry name" value="HEPARAN SULFATE 6-O-SULFOTRANSFERASE 3"/>
    <property type="match status" value="1"/>
</dbReference>
<keyword evidence="12" id="KW-1185">Reference proteome</keyword>
<keyword evidence="5 10" id="KW-0735">Signal-anchor</keyword>
<evidence type="ECO:0000256" key="8">
    <source>
        <dbReference type="ARBA" id="ARBA00023180"/>
    </source>
</evidence>
<evidence type="ECO:0000256" key="1">
    <source>
        <dbReference type="ARBA" id="ARBA00004606"/>
    </source>
</evidence>
<dbReference type="Proteomes" id="UP000504632">
    <property type="component" value="Chromosome 2"/>
</dbReference>
<sequence>MDEKSSNSRLLIAFVMVLLFGVIVLQYVCPSSDCQLLHLGSLSSKLGNRAPGAQAGINDGRDGRSGDPYVAEDGALARFVPRFNFSVEDLYRVVDFNIKGDDVIVFLHIQKTGGTTFGRHLVRNIQLERPCDCHAGQKRCTCYRPGKRETWLFSRFSTGWSCGLHADWTELTNCVPSVMNNREPQERRKNPSRNYYYITILRDPVWRYLSEWRHVQRGATWKASLHVCDGRAPTVAELPSCYSGDDWSGCSLEEFMACPYNLANNRQTRMLADLSLVGCYNLSVMTESQRGAVLLESAKRNLRRMAFFGLTEYQRKTQYLFERTFRLSFIAPFTQLNGTRAASVEVDPEKQHRIRQLNQWDVELYEYARDLFLQRFQFARQQEHREARQRRQQERRRLRAKVMPWWGMPEKEANAATKEPPSRARSFPAESYSEQQPEDRGKTQENESERQLDDSWLELEENGTMEDYMYNVEQWR</sequence>
<keyword evidence="4" id="KW-0812">Transmembrane</keyword>
<evidence type="ECO:0000256" key="7">
    <source>
        <dbReference type="ARBA" id="ARBA00023136"/>
    </source>
</evidence>
<evidence type="ECO:0000256" key="5">
    <source>
        <dbReference type="ARBA" id="ARBA00022968"/>
    </source>
</evidence>
<dbReference type="OrthoDB" id="406981at2759"/>
<evidence type="ECO:0000256" key="2">
    <source>
        <dbReference type="ARBA" id="ARBA00010109"/>
    </source>
</evidence>
<dbReference type="SUPFAM" id="SSF52540">
    <property type="entry name" value="P-loop containing nucleoside triphosphate hydrolases"/>
    <property type="match status" value="1"/>
</dbReference>
<gene>
    <name evidence="13" type="primary">hs6st2</name>
</gene>
<proteinExistence type="inferred from homology"/>
<evidence type="ECO:0000256" key="3">
    <source>
        <dbReference type="ARBA" id="ARBA00022679"/>
    </source>
</evidence>
<dbReference type="AlphaFoldDB" id="A0A6J2UP69"/>
<dbReference type="FunFam" id="3.40.50.300:FF:000852">
    <property type="entry name" value="Heparan-sulfate 6-O-sulfotransferase"/>
    <property type="match status" value="1"/>
</dbReference>
<dbReference type="Pfam" id="PF03567">
    <property type="entry name" value="Sulfotransfer_2"/>
    <property type="match status" value="1"/>
</dbReference>
<comment type="catalytic activity">
    <reaction evidence="9 10">
        <text>alpha-D-glucosaminyl-[heparan sulfate](n) + 3'-phosphoadenylyl sulfate = 6-sulfo-alpha-D-glucosaminyl-[heparan sulfate](n) + adenosine 3',5'-bisphosphate + H(+)</text>
        <dbReference type="Rhea" id="RHEA:56604"/>
        <dbReference type="Rhea" id="RHEA-COMP:9830"/>
        <dbReference type="Rhea" id="RHEA-COMP:14621"/>
        <dbReference type="ChEBI" id="CHEBI:15378"/>
        <dbReference type="ChEBI" id="CHEBI:58339"/>
        <dbReference type="ChEBI" id="CHEBI:58343"/>
        <dbReference type="ChEBI" id="CHEBI:58388"/>
        <dbReference type="ChEBI" id="CHEBI:140604"/>
    </reaction>
</comment>
<dbReference type="FunFam" id="3.40.50.300:FF:001933">
    <property type="entry name" value="Heparan-sulfate 6-O-sulfotransferase"/>
    <property type="match status" value="1"/>
</dbReference>
<dbReference type="InterPro" id="IPR005331">
    <property type="entry name" value="Sulfotransferase"/>
</dbReference>
<dbReference type="PANTHER" id="PTHR12812:SF6">
    <property type="entry name" value="HEPARAN-SULFATE 6-O-SULFOTRANSFERASE 2"/>
    <property type="match status" value="1"/>
</dbReference>
<comment type="function">
    <text evidence="10">6-O-sulfation enzyme which catalyzes the transfer of sulfate from 3'-phosphoadenosine 5'-phosphosulfate (PAPS) to position 6 of the N-sulfoglucosamine residue (GlcNS) of heparan sulfate.</text>
</comment>
<evidence type="ECO:0000256" key="10">
    <source>
        <dbReference type="RuleBase" id="RU364122"/>
    </source>
</evidence>
<dbReference type="InParanoid" id="A0A6J2UP69"/>
<evidence type="ECO:0000256" key="6">
    <source>
        <dbReference type="ARBA" id="ARBA00022989"/>
    </source>
</evidence>
<dbReference type="EC" id="2.8.2.-" evidence="10"/>
<evidence type="ECO:0000256" key="9">
    <source>
        <dbReference type="ARBA" id="ARBA00052342"/>
    </source>
</evidence>
<keyword evidence="8" id="KW-0325">Glycoprotein</keyword>
<dbReference type="RefSeq" id="XP_030621703.1">
    <property type="nucleotide sequence ID" value="XM_030765843.1"/>
</dbReference>
<evidence type="ECO:0000313" key="12">
    <source>
        <dbReference type="Proteomes" id="UP000504632"/>
    </source>
</evidence>
<dbReference type="InterPro" id="IPR010635">
    <property type="entry name" value="Heparan_SO4-6-sulfoTrfase"/>
</dbReference>
<evidence type="ECO:0000313" key="13">
    <source>
        <dbReference type="RefSeq" id="XP_030621703.1"/>
    </source>
</evidence>
<accession>A0A6J2UP69</accession>
<dbReference type="GO" id="GO:0017095">
    <property type="term" value="F:heparan sulfate 6-sulfotransferase activity"/>
    <property type="evidence" value="ECO:0007669"/>
    <property type="project" value="TreeGrafter"/>
</dbReference>
<keyword evidence="7 10" id="KW-0472">Membrane</keyword>
<dbReference type="Gene3D" id="3.40.50.300">
    <property type="entry name" value="P-loop containing nucleotide triphosphate hydrolases"/>
    <property type="match status" value="1"/>
</dbReference>
<evidence type="ECO:0000256" key="11">
    <source>
        <dbReference type="SAM" id="MobiDB-lite"/>
    </source>
</evidence>
<protein>
    <recommendedName>
        <fullName evidence="10">Heparan-sulfate 6-O-sulfotransferase</fullName>
        <ecNumber evidence="10">2.8.2.-</ecNumber>
    </recommendedName>
</protein>
<dbReference type="InterPro" id="IPR027417">
    <property type="entry name" value="P-loop_NTPase"/>
</dbReference>
<organism evidence="12 13">
    <name type="scientific">Chanos chanos</name>
    <name type="common">Milkfish</name>
    <name type="synonym">Mugil chanos</name>
    <dbReference type="NCBI Taxonomy" id="29144"/>
    <lineage>
        <taxon>Eukaryota</taxon>
        <taxon>Metazoa</taxon>
        <taxon>Chordata</taxon>
        <taxon>Craniata</taxon>
        <taxon>Vertebrata</taxon>
        <taxon>Euteleostomi</taxon>
        <taxon>Actinopterygii</taxon>
        <taxon>Neopterygii</taxon>
        <taxon>Teleostei</taxon>
        <taxon>Ostariophysi</taxon>
        <taxon>Gonorynchiformes</taxon>
        <taxon>Chanidae</taxon>
        <taxon>Chanos</taxon>
    </lineage>
</organism>
<dbReference type="GO" id="GO:0016020">
    <property type="term" value="C:membrane"/>
    <property type="evidence" value="ECO:0007669"/>
    <property type="project" value="UniProtKB-SubCell"/>
</dbReference>
<keyword evidence="6" id="KW-1133">Transmembrane helix</keyword>
<name>A0A6J2UP69_CHACN</name>
<reference evidence="13" key="1">
    <citation type="submission" date="2025-08" db="UniProtKB">
        <authorList>
            <consortium name="RefSeq"/>
        </authorList>
    </citation>
    <scope>IDENTIFICATION</scope>
</reference>
<keyword evidence="3 10" id="KW-0808">Transferase</keyword>
<feature type="region of interest" description="Disordered" evidence="11">
    <location>
        <begin position="409"/>
        <end position="460"/>
    </location>
</feature>
<dbReference type="GeneID" id="115805302"/>
<feature type="compositionally biased region" description="Basic and acidic residues" evidence="11">
    <location>
        <begin position="437"/>
        <end position="453"/>
    </location>
</feature>